<evidence type="ECO:0000256" key="4">
    <source>
        <dbReference type="ARBA" id="ARBA00023163"/>
    </source>
</evidence>
<keyword evidence="8" id="KW-1185">Reference proteome</keyword>
<evidence type="ECO:0000313" key="8">
    <source>
        <dbReference type="Proteomes" id="UP000077202"/>
    </source>
</evidence>
<dbReference type="GO" id="GO:0003712">
    <property type="term" value="F:transcription coregulator activity"/>
    <property type="evidence" value="ECO:0007669"/>
    <property type="project" value="InterPro"/>
</dbReference>
<comment type="function">
    <text evidence="6">Component of the Mediator complex, a coactivator involved in the regulated transcription of nearly all RNA polymerase II-dependent genes. Mediator functions as a bridge to convey information from gene-specific regulatory proteins to the basal RNA polymerase II transcription machinery. Mediator is recruited to promoters by direct interactions with regulatory proteins and serves as a scaffold for the assembly of a functional preinitiation complex with RNA polymerase II and the general transcription factors.</text>
</comment>
<dbReference type="GO" id="GO:0045944">
    <property type="term" value="P:positive regulation of transcription by RNA polymerase II"/>
    <property type="evidence" value="ECO:0007669"/>
    <property type="project" value="TreeGrafter"/>
</dbReference>
<proteinExistence type="inferred from homology"/>
<protein>
    <recommendedName>
        <fullName evidence="6">Mediator of RNA polymerase II transcription subunit 10</fullName>
    </recommendedName>
    <alternativeName>
        <fullName evidence="6">Mediator complex subunit 10</fullName>
    </alternativeName>
</protein>
<keyword evidence="6" id="KW-0010">Activator</keyword>
<evidence type="ECO:0000256" key="6">
    <source>
        <dbReference type="RuleBase" id="RU364146"/>
    </source>
</evidence>
<dbReference type="PANTHER" id="PTHR13345:SF14">
    <property type="entry name" value="MEDIATOR OF RNA POLYMERASE II TRANSCRIPTION SUBUNIT 10A-RELATED"/>
    <property type="match status" value="1"/>
</dbReference>
<organism evidence="7 8">
    <name type="scientific">Marchantia polymorpha subsp. ruderalis</name>
    <dbReference type="NCBI Taxonomy" id="1480154"/>
    <lineage>
        <taxon>Eukaryota</taxon>
        <taxon>Viridiplantae</taxon>
        <taxon>Streptophyta</taxon>
        <taxon>Embryophyta</taxon>
        <taxon>Marchantiophyta</taxon>
        <taxon>Marchantiopsida</taxon>
        <taxon>Marchantiidae</taxon>
        <taxon>Marchantiales</taxon>
        <taxon>Marchantiaceae</taxon>
        <taxon>Marchantia</taxon>
    </lineage>
</organism>
<dbReference type="InterPro" id="IPR019145">
    <property type="entry name" value="Mediator_Med10"/>
</dbReference>
<evidence type="ECO:0000313" key="7">
    <source>
        <dbReference type="EMBL" id="OAE27028.1"/>
    </source>
</evidence>
<evidence type="ECO:0000256" key="3">
    <source>
        <dbReference type="ARBA" id="ARBA00023015"/>
    </source>
</evidence>
<dbReference type="Pfam" id="PF09748">
    <property type="entry name" value="Med10"/>
    <property type="match status" value="1"/>
</dbReference>
<comment type="subunit">
    <text evidence="6">Component of the Mediator complex.</text>
</comment>
<dbReference type="EMBL" id="LVLJ01002001">
    <property type="protein sequence ID" value="OAE27028.1"/>
    <property type="molecule type" value="Genomic_DNA"/>
</dbReference>
<name>A0A176W1T4_MARPO</name>
<dbReference type="GO" id="GO:0016592">
    <property type="term" value="C:mediator complex"/>
    <property type="evidence" value="ECO:0007669"/>
    <property type="project" value="InterPro"/>
</dbReference>
<gene>
    <name evidence="6" type="primary">MED10</name>
    <name evidence="7" type="ORF">AXG93_1774s1380</name>
</gene>
<accession>A0A176W1T4</accession>
<keyword evidence="4 6" id="KW-0804">Transcription</keyword>
<evidence type="ECO:0000256" key="2">
    <source>
        <dbReference type="ARBA" id="ARBA00005389"/>
    </source>
</evidence>
<keyword evidence="5 6" id="KW-0539">Nucleus</keyword>
<keyword evidence="3 6" id="KW-0805">Transcription regulation</keyword>
<dbReference type="AlphaFoldDB" id="A0A176W1T4"/>
<dbReference type="Proteomes" id="UP000077202">
    <property type="component" value="Unassembled WGS sequence"/>
</dbReference>
<evidence type="ECO:0000256" key="5">
    <source>
        <dbReference type="ARBA" id="ARBA00023242"/>
    </source>
</evidence>
<comment type="subcellular location">
    <subcellularLocation>
        <location evidence="1 6">Nucleus</location>
    </subcellularLocation>
</comment>
<comment type="caution">
    <text evidence="7">The sequence shown here is derived from an EMBL/GenBank/DDBJ whole genome shotgun (WGS) entry which is preliminary data.</text>
</comment>
<dbReference type="PANTHER" id="PTHR13345">
    <property type="entry name" value="MEDIATOR OF RNA POLYMERASE II TRANSCRIPTION SUBUNIT 10"/>
    <property type="match status" value="1"/>
</dbReference>
<reference evidence="7" key="1">
    <citation type="submission" date="2016-03" db="EMBL/GenBank/DDBJ databases">
        <title>Mechanisms controlling the formation of the plant cell surface in tip-growing cells are functionally conserved among land plants.</title>
        <authorList>
            <person name="Honkanen S."/>
            <person name="Jones V.A."/>
            <person name="Morieri G."/>
            <person name="Champion C."/>
            <person name="Hetherington A.J."/>
            <person name="Kelly S."/>
            <person name="Saint-Marcoux D."/>
            <person name="Proust H."/>
            <person name="Prescott H."/>
            <person name="Dolan L."/>
        </authorList>
    </citation>
    <scope>NUCLEOTIDE SEQUENCE [LARGE SCALE GENOMIC DNA]</scope>
    <source>
        <tissue evidence="7">Whole gametophyte</tissue>
    </source>
</reference>
<comment type="similarity">
    <text evidence="2 6">Belongs to the Mediator complex subunit 10 family.</text>
</comment>
<sequence>MEAAGHTRSAAMQQSLDDVGASVQRALALLHQLHCSVSSFSLSSQLLLLERLNGVLKELMVLQSTAQNISIPIPLEVVRFIDEGRNPDEFTKDLLNNCIQRNQYTKGKVDSFKNLRRHILEELEDTFPEETETYRAIRSQAAAENRRALQSLQTPALLSNGDLKVKTEH</sequence>
<evidence type="ECO:0000256" key="1">
    <source>
        <dbReference type="ARBA" id="ARBA00004123"/>
    </source>
</evidence>